<dbReference type="SUPFAM" id="SSF48452">
    <property type="entry name" value="TPR-like"/>
    <property type="match status" value="1"/>
</dbReference>
<dbReference type="InterPro" id="IPR051939">
    <property type="entry name" value="Glycosyltr_41/O-GlcNAc_trsf"/>
</dbReference>
<dbReference type="Gene3D" id="3.40.50.2000">
    <property type="entry name" value="Glycogen Phosphorylase B"/>
    <property type="match status" value="1"/>
</dbReference>
<proteinExistence type="predicted"/>
<feature type="domain" description="O-GlcNAc transferase C-terminal" evidence="6">
    <location>
        <begin position="360"/>
        <end position="535"/>
    </location>
</feature>
<evidence type="ECO:0000256" key="3">
    <source>
        <dbReference type="ARBA" id="ARBA00022679"/>
    </source>
</evidence>
<accession>A0A1H3ZHR9</accession>
<dbReference type="Proteomes" id="UP000183469">
    <property type="component" value="Unassembled WGS sequence"/>
</dbReference>
<keyword evidence="2" id="KW-0328">Glycosyltransferase</keyword>
<dbReference type="InterPro" id="IPR029489">
    <property type="entry name" value="OGT/SEC/SPY_C"/>
</dbReference>
<evidence type="ECO:0000256" key="4">
    <source>
        <dbReference type="ARBA" id="ARBA00022737"/>
    </source>
</evidence>
<dbReference type="AlphaFoldDB" id="A0A1H3ZHR9"/>
<dbReference type="OrthoDB" id="1660777at2"/>
<organism evidence="7 8">
    <name type="scientific">Selenomonas ruminantium</name>
    <dbReference type="NCBI Taxonomy" id="971"/>
    <lineage>
        <taxon>Bacteria</taxon>
        <taxon>Bacillati</taxon>
        <taxon>Bacillota</taxon>
        <taxon>Negativicutes</taxon>
        <taxon>Selenomonadales</taxon>
        <taxon>Selenomonadaceae</taxon>
        <taxon>Selenomonas</taxon>
    </lineage>
</organism>
<protein>
    <submittedName>
        <fullName evidence="7">Predicted O-linked N-acetylglucosamine transferase, SPINDLY family</fullName>
    </submittedName>
</protein>
<evidence type="ECO:0000256" key="5">
    <source>
        <dbReference type="ARBA" id="ARBA00022803"/>
    </source>
</evidence>
<dbReference type="GO" id="GO:0016757">
    <property type="term" value="F:glycosyltransferase activity"/>
    <property type="evidence" value="ECO:0007669"/>
    <property type="project" value="UniProtKB-KW"/>
</dbReference>
<evidence type="ECO:0000313" key="7">
    <source>
        <dbReference type="EMBL" id="SEA23108.1"/>
    </source>
</evidence>
<reference evidence="7 8" key="1">
    <citation type="submission" date="2016-10" db="EMBL/GenBank/DDBJ databases">
        <authorList>
            <person name="de Groot N.N."/>
        </authorList>
    </citation>
    <scope>NUCLEOTIDE SEQUENCE [LARGE SCALE GENOMIC DNA]</scope>
    <source>
        <strain evidence="7 8">DSM 2872</strain>
    </source>
</reference>
<comment type="pathway">
    <text evidence="1">Protein modification; protein glycosylation.</text>
</comment>
<dbReference type="Gene3D" id="3.40.50.11380">
    <property type="match status" value="1"/>
</dbReference>
<dbReference type="Gene3D" id="1.25.40.10">
    <property type="entry name" value="Tetratricopeptide repeat domain"/>
    <property type="match status" value="1"/>
</dbReference>
<evidence type="ECO:0000259" key="6">
    <source>
        <dbReference type="Pfam" id="PF13844"/>
    </source>
</evidence>
<gene>
    <name evidence="7" type="ORF">SAMN05660648_02431</name>
</gene>
<keyword evidence="3 7" id="KW-0808">Transferase</keyword>
<keyword evidence="4" id="KW-0677">Repeat</keyword>
<evidence type="ECO:0000256" key="1">
    <source>
        <dbReference type="ARBA" id="ARBA00004922"/>
    </source>
</evidence>
<dbReference type="PANTHER" id="PTHR44835">
    <property type="entry name" value="UDP-N-ACETYLGLUCOSAMINE--PEPTIDE N-ACETYLGLUCOSAMINYLTRANSFERASE SPINDLY-RELATED"/>
    <property type="match status" value="1"/>
</dbReference>
<sequence length="550" mass="62529">MNIYEQIYGSFARQDYGAAADYITELQKKDATEAARLKISLYIEQGDSVQAMTAWQELYKILPNDFFTSFLHARIRFMEGRYVSAYKEIKGIVVPQNKQIGYGEKIANLLGQCSRILGKNQEAAIAYKRAAELASEPALQALEYSNYLFNLHYSGRHRADFLREQASVFGQLVKQAQPFRHVRKKQRVKLRIGYMSADFRRHVCLCFCYDLLTAYDRDTFEVYVYMLGREDEYSYSLQKQVTAWRNLQGLPAQRSAQIIYEDEIDILVDLAGHTKGNGLPIMAYKPALVQVSGIGYFASTGLPEVDYFLGDIYLDGARGEQSQQEFCEKLVILPQSHFCYRPLREVPLPQTSPFRHNGYVTFGSFNNFAKVNDEVLITWCKILMAVPDSHLLLKAAVFDGGETENYMKKRMARLGLPMERVECRGISADYLPEYGDMDIALDTFPYPGGGTSCDALYMGRPLITLAGSSHGERFGYSLLANMGLGELVTHSVTDYIARAVLLASEEGLLQGLHNNLRNIMQRSALRDSTSYMQNIEKAYHQMWKDCFKSL</sequence>
<dbReference type="Pfam" id="PF13844">
    <property type="entry name" value="Glyco_transf_41"/>
    <property type="match status" value="2"/>
</dbReference>
<keyword evidence="5" id="KW-0802">TPR repeat</keyword>
<dbReference type="PANTHER" id="PTHR44835:SF1">
    <property type="entry name" value="PROTEIN O-GLCNAC TRANSFERASE"/>
    <property type="match status" value="1"/>
</dbReference>
<dbReference type="InterPro" id="IPR011990">
    <property type="entry name" value="TPR-like_helical_dom_sf"/>
</dbReference>
<feature type="domain" description="O-GlcNAc transferase C-terminal" evidence="6">
    <location>
        <begin position="176"/>
        <end position="338"/>
    </location>
</feature>
<evidence type="ECO:0000313" key="8">
    <source>
        <dbReference type="Proteomes" id="UP000183469"/>
    </source>
</evidence>
<name>A0A1H3ZHR9_SELRU</name>
<evidence type="ECO:0000256" key="2">
    <source>
        <dbReference type="ARBA" id="ARBA00022676"/>
    </source>
</evidence>
<dbReference type="EMBL" id="FNQG01000011">
    <property type="protein sequence ID" value="SEA23108.1"/>
    <property type="molecule type" value="Genomic_DNA"/>
</dbReference>
<dbReference type="RefSeq" id="WP_074672973.1">
    <property type="nucleotide sequence ID" value="NZ_FNQG01000011.1"/>
</dbReference>